<name>A0AA46NXC8_9GAMM</name>
<feature type="compositionally biased region" description="Basic and acidic residues" evidence="5">
    <location>
        <begin position="62"/>
        <end position="75"/>
    </location>
</feature>
<dbReference type="RefSeq" id="WP_044424365.1">
    <property type="nucleotide sequence ID" value="NZ_CP089047.1"/>
</dbReference>
<reference evidence="7" key="1">
    <citation type="journal article" date="2022" name="J Glob Antimicrob Resist">
        <title>Comparative analysis of IMP-4- and OXA-58-containing plasmids of three carbapenemase-producing Acinetobacter ursingii strains in the Netherlands.</title>
        <authorList>
            <person name="Hendrickx A.P.A."/>
            <person name="Schade R.P."/>
            <person name="Landman F."/>
            <person name="Bosch T."/>
            <person name="Schouls L.M."/>
            <person name="van Dijk K."/>
        </authorList>
    </citation>
    <scope>NUCLEOTIDE SEQUENCE</scope>
    <source>
        <strain evidence="7">RIVM_C010761</strain>
    </source>
</reference>
<organism evidence="7 8">
    <name type="scientific">Acinetobacter ursingii</name>
    <dbReference type="NCBI Taxonomy" id="108980"/>
    <lineage>
        <taxon>Bacteria</taxon>
        <taxon>Pseudomonadati</taxon>
        <taxon>Pseudomonadota</taxon>
        <taxon>Gammaproteobacteria</taxon>
        <taxon>Moraxellales</taxon>
        <taxon>Moraxellaceae</taxon>
        <taxon>Acinetobacter</taxon>
    </lineage>
</organism>
<dbReference type="SMART" id="SM00528">
    <property type="entry name" value="HNS"/>
    <property type="match status" value="1"/>
</dbReference>
<evidence type="ECO:0000313" key="8">
    <source>
        <dbReference type="Proteomes" id="UP001164081"/>
    </source>
</evidence>
<geneLocation type="plasmid" evidence="7 8">
    <name>pRIVM_C010761_3</name>
</geneLocation>
<evidence type="ECO:0000256" key="1">
    <source>
        <dbReference type="ARBA" id="ARBA00004453"/>
    </source>
</evidence>
<sequence>MTSKFDLENYSEVELGELIKEAEKLKASKAVQTKINAYDQLLEIAKGVGLSLDELIQFGQENSKKEPKKAVEPKYRNKANPAETWTGRGKQPKWLVSELANGKNLSDFLI</sequence>
<feature type="domain" description="DNA-binding protein H-NS-like C-terminal" evidence="6">
    <location>
        <begin position="65"/>
        <end position="110"/>
    </location>
</feature>
<dbReference type="GO" id="GO:0009295">
    <property type="term" value="C:nucleoid"/>
    <property type="evidence" value="ECO:0007669"/>
    <property type="project" value="UniProtKB-SubCell"/>
</dbReference>
<evidence type="ECO:0000256" key="2">
    <source>
        <dbReference type="ARBA" id="ARBA00010610"/>
    </source>
</evidence>
<comment type="subcellular location">
    <subcellularLocation>
        <location evidence="1">Cytoplasm</location>
        <location evidence="1">Nucleoid</location>
    </subcellularLocation>
</comment>
<dbReference type="Proteomes" id="UP001164081">
    <property type="component" value="Plasmid pRIVM_C010761_3"/>
</dbReference>
<dbReference type="AlphaFoldDB" id="A0AA46NXC8"/>
<keyword evidence="4" id="KW-0238">DNA-binding</keyword>
<dbReference type="GO" id="GO:0003680">
    <property type="term" value="F:minor groove of adenine-thymine-rich DNA binding"/>
    <property type="evidence" value="ECO:0007669"/>
    <property type="project" value="TreeGrafter"/>
</dbReference>
<dbReference type="PANTHER" id="PTHR38097">
    <property type="match status" value="1"/>
</dbReference>
<dbReference type="SUPFAM" id="SSF81273">
    <property type="entry name" value="H-NS histone-like proteins"/>
    <property type="match status" value="1"/>
</dbReference>
<dbReference type="GO" id="GO:0001217">
    <property type="term" value="F:DNA-binding transcription repressor activity"/>
    <property type="evidence" value="ECO:0007669"/>
    <property type="project" value="TreeGrafter"/>
</dbReference>
<keyword evidence="7" id="KW-0614">Plasmid</keyword>
<dbReference type="PANTHER" id="PTHR38097:SF2">
    <property type="entry name" value="DNA-BINDING PROTEIN STPA"/>
    <property type="match status" value="1"/>
</dbReference>
<keyword evidence="3" id="KW-0963">Cytoplasm</keyword>
<dbReference type="GO" id="GO:0000976">
    <property type="term" value="F:transcription cis-regulatory region binding"/>
    <property type="evidence" value="ECO:0007669"/>
    <property type="project" value="TreeGrafter"/>
</dbReference>
<gene>
    <name evidence="7" type="ORF">LSO58_18585</name>
</gene>
<protein>
    <submittedName>
        <fullName evidence="7">H-NS histone family protein</fullName>
    </submittedName>
</protein>
<feature type="region of interest" description="Disordered" evidence="5">
    <location>
        <begin position="62"/>
        <end position="87"/>
    </location>
</feature>
<dbReference type="Pfam" id="PF00816">
    <property type="entry name" value="Histone_HNS"/>
    <property type="match status" value="1"/>
</dbReference>
<proteinExistence type="inferred from homology"/>
<dbReference type="InterPro" id="IPR027444">
    <property type="entry name" value="H-NS_C_dom"/>
</dbReference>
<evidence type="ECO:0000256" key="3">
    <source>
        <dbReference type="ARBA" id="ARBA00022490"/>
    </source>
</evidence>
<evidence type="ECO:0000313" key="7">
    <source>
        <dbReference type="EMBL" id="UYF77347.1"/>
    </source>
</evidence>
<dbReference type="GO" id="GO:0003681">
    <property type="term" value="F:bent DNA binding"/>
    <property type="evidence" value="ECO:0007669"/>
    <property type="project" value="TreeGrafter"/>
</dbReference>
<evidence type="ECO:0000256" key="4">
    <source>
        <dbReference type="ARBA" id="ARBA00023125"/>
    </source>
</evidence>
<evidence type="ECO:0000256" key="5">
    <source>
        <dbReference type="SAM" id="MobiDB-lite"/>
    </source>
</evidence>
<dbReference type="EMBL" id="CP089047">
    <property type="protein sequence ID" value="UYF77347.1"/>
    <property type="molecule type" value="Genomic_DNA"/>
</dbReference>
<comment type="similarity">
    <text evidence="2">Belongs to the histone-like protein H-NS family.</text>
</comment>
<dbReference type="GO" id="GO:0005829">
    <property type="term" value="C:cytosol"/>
    <property type="evidence" value="ECO:0007669"/>
    <property type="project" value="TreeGrafter"/>
</dbReference>
<dbReference type="InterPro" id="IPR037150">
    <property type="entry name" value="H-NS_C_dom_sf"/>
</dbReference>
<accession>A0AA46NXC8</accession>
<dbReference type="Gene3D" id="4.10.430.10">
    <property type="entry name" value="Histone-like protein H-NS, C-terminal domain"/>
    <property type="match status" value="1"/>
</dbReference>
<evidence type="ECO:0000259" key="6">
    <source>
        <dbReference type="SMART" id="SM00528"/>
    </source>
</evidence>
<dbReference type="GO" id="GO:0032993">
    <property type="term" value="C:protein-DNA complex"/>
    <property type="evidence" value="ECO:0007669"/>
    <property type="project" value="TreeGrafter"/>
</dbReference>